<dbReference type="AlphaFoldDB" id="A0A9D5CJP3"/>
<proteinExistence type="predicted"/>
<evidence type="ECO:0000256" key="1">
    <source>
        <dbReference type="SAM" id="MobiDB-lite"/>
    </source>
</evidence>
<dbReference type="EMBL" id="JAGGNH010000004">
    <property type="protein sequence ID" value="KAJ0973767.1"/>
    <property type="molecule type" value="Genomic_DNA"/>
</dbReference>
<comment type="caution">
    <text evidence="2">The sequence shown here is derived from an EMBL/GenBank/DDBJ whole genome shotgun (WGS) entry which is preliminary data.</text>
</comment>
<reference evidence="2" key="2">
    <citation type="journal article" date="2022" name="Hortic Res">
        <title>The genome of Dioscorea zingiberensis sheds light on the biosynthesis, origin and evolution of the medicinally important diosgenin saponins.</title>
        <authorList>
            <person name="Li Y."/>
            <person name="Tan C."/>
            <person name="Li Z."/>
            <person name="Guo J."/>
            <person name="Li S."/>
            <person name="Chen X."/>
            <person name="Wang C."/>
            <person name="Dai X."/>
            <person name="Yang H."/>
            <person name="Song W."/>
            <person name="Hou L."/>
            <person name="Xu J."/>
            <person name="Tong Z."/>
            <person name="Xu A."/>
            <person name="Yuan X."/>
            <person name="Wang W."/>
            <person name="Yang Q."/>
            <person name="Chen L."/>
            <person name="Sun Z."/>
            <person name="Wang K."/>
            <person name="Pan B."/>
            <person name="Chen J."/>
            <person name="Bao Y."/>
            <person name="Liu F."/>
            <person name="Qi X."/>
            <person name="Gang D.R."/>
            <person name="Wen J."/>
            <person name="Li J."/>
        </authorList>
    </citation>
    <scope>NUCLEOTIDE SEQUENCE</scope>
    <source>
        <strain evidence="2">Dzin_1.0</strain>
    </source>
</reference>
<feature type="region of interest" description="Disordered" evidence="1">
    <location>
        <begin position="41"/>
        <end position="67"/>
    </location>
</feature>
<keyword evidence="3" id="KW-1185">Reference proteome</keyword>
<dbReference type="Proteomes" id="UP001085076">
    <property type="component" value="Miscellaneous, Linkage group lg04"/>
</dbReference>
<organism evidence="2 3">
    <name type="scientific">Dioscorea zingiberensis</name>
    <dbReference type="NCBI Taxonomy" id="325984"/>
    <lineage>
        <taxon>Eukaryota</taxon>
        <taxon>Viridiplantae</taxon>
        <taxon>Streptophyta</taxon>
        <taxon>Embryophyta</taxon>
        <taxon>Tracheophyta</taxon>
        <taxon>Spermatophyta</taxon>
        <taxon>Magnoliopsida</taxon>
        <taxon>Liliopsida</taxon>
        <taxon>Dioscoreales</taxon>
        <taxon>Dioscoreaceae</taxon>
        <taxon>Dioscorea</taxon>
    </lineage>
</organism>
<reference evidence="2" key="1">
    <citation type="submission" date="2021-03" db="EMBL/GenBank/DDBJ databases">
        <authorList>
            <person name="Li Z."/>
            <person name="Yang C."/>
        </authorList>
    </citation>
    <scope>NUCLEOTIDE SEQUENCE</scope>
    <source>
        <strain evidence="2">Dzin_1.0</strain>
        <tissue evidence="2">Leaf</tissue>
    </source>
</reference>
<evidence type="ECO:0000313" key="2">
    <source>
        <dbReference type="EMBL" id="KAJ0973767.1"/>
    </source>
</evidence>
<name>A0A9D5CJP3_9LILI</name>
<evidence type="ECO:0000313" key="3">
    <source>
        <dbReference type="Proteomes" id="UP001085076"/>
    </source>
</evidence>
<feature type="region of interest" description="Disordered" evidence="1">
    <location>
        <begin position="1"/>
        <end position="21"/>
    </location>
</feature>
<sequence>MLVDFGGEFQPRTPPGPIAEPLLSKNRHRWLDKSEVALPSALPLMGGKDNSCSSKTPPSSSNPGGLALEAGTTLLTRLPLPYPPISAIAAAVDSTTTPMRIAIPFAGPVPSPRLVAPRR</sequence>
<protein>
    <submittedName>
        <fullName evidence="2">Uncharacterized protein</fullName>
    </submittedName>
</protein>
<gene>
    <name evidence="2" type="ORF">J5N97_015732</name>
</gene>
<accession>A0A9D5CJP3</accession>
<feature type="compositionally biased region" description="Low complexity" evidence="1">
    <location>
        <begin position="51"/>
        <end position="67"/>
    </location>
</feature>